<dbReference type="Proteomes" id="UP000601108">
    <property type="component" value="Unassembled WGS sequence"/>
</dbReference>
<evidence type="ECO:0000313" key="1">
    <source>
        <dbReference type="EMBL" id="GGX22980.1"/>
    </source>
</evidence>
<keyword evidence="2" id="KW-1185">Reference proteome</keyword>
<name>A0A918N2Z9_9FLAO</name>
<comment type="caution">
    <text evidence="1">The sequence shown here is derived from an EMBL/GenBank/DDBJ whole genome shotgun (WGS) entry which is preliminary data.</text>
</comment>
<dbReference type="RefSeq" id="WP_027412351.1">
    <property type="nucleotide sequence ID" value="NZ_BMWS01000017.1"/>
</dbReference>
<gene>
    <name evidence="1" type="ORF">GCM10007384_25200</name>
</gene>
<dbReference type="EMBL" id="BMWS01000017">
    <property type="protein sequence ID" value="GGX22980.1"/>
    <property type="molecule type" value="Genomic_DNA"/>
</dbReference>
<sequence>MNFELTGTINFSESYDIKIPKNKSEKIIPDKRYQFVYASQLYGTFFGIFVKFKTSNLDRINKSCTVEAAEFMLVNYSGEINLGIVDIEKDKIEYKNFRVLNMDGTISDLQCLNFDITVKGLEESFKPYPVKVDLQINKEKHKNIYLRVNRKLRPLHHSTSNDGKFPANEPHAVKNQVFDSETYNRSGLFYNQTKKLHKDPKAALIMPTYDEKPAAPWGSCIPGYNKIIFE</sequence>
<accession>A0A918N2Z9</accession>
<organism evidence="1 2">
    <name type="scientific">Aquimarina muelleri</name>
    <dbReference type="NCBI Taxonomy" id="279356"/>
    <lineage>
        <taxon>Bacteria</taxon>
        <taxon>Pseudomonadati</taxon>
        <taxon>Bacteroidota</taxon>
        <taxon>Flavobacteriia</taxon>
        <taxon>Flavobacteriales</taxon>
        <taxon>Flavobacteriaceae</taxon>
        <taxon>Aquimarina</taxon>
    </lineage>
</organism>
<evidence type="ECO:0000313" key="2">
    <source>
        <dbReference type="Proteomes" id="UP000601108"/>
    </source>
</evidence>
<protein>
    <submittedName>
        <fullName evidence="1">Uncharacterized protein</fullName>
    </submittedName>
</protein>
<reference evidence="1 2" key="1">
    <citation type="journal article" date="2014" name="Int. J. Syst. Evol. Microbiol.">
        <title>Complete genome sequence of Corynebacterium casei LMG S-19264T (=DSM 44701T), isolated from a smear-ripened cheese.</title>
        <authorList>
            <consortium name="US DOE Joint Genome Institute (JGI-PGF)"/>
            <person name="Walter F."/>
            <person name="Albersmeier A."/>
            <person name="Kalinowski J."/>
            <person name="Ruckert C."/>
        </authorList>
    </citation>
    <scope>NUCLEOTIDE SEQUENCE [LARGE SCALE GENOMIC DNA]</scope>
    <source>
        <strain evidence="1 2">KCTC 12285</strain>
    </source>
</reference>
<proteinExistence type="predicted"/>
<dbReference type="AlphaFoldDB" id="A0A918N2Z9"/>